<dbReference type="InterPro" id="IPR029035">
    <property type="entry name" value="DHS-like_NAD/FAD-binding_dom"/>
</dbReference>
<dbReference type="InterPro" id="IPR012000">
    <property type="entry name" value="Thiamin_PyroP_enz_cen_dom"/>
</dbReference>
<dbReference type="InterPro" id="IPR047211">
    <property type="entry name" value="POXB-like"/>
</dbReference>
<evidence type="ECO:0000313" key="5">
    <source>
        <dbReference type="Proteomes" id="UP000287394"/>
    </source>
</evidence>
<dbReference type="FunCoup" id="A0A402CWA4">
    <property type="interactions" value="161"/>
</dbReference>
<dbReference type="AlphaFoldDB" id="A0A402CWA4"/>
<protein>
    <submittedName>
        <fullName evidence="4">Pyruvate oxidase</fullName>
    </submittedName>
</protein>
<dbReference type="PANTHER" id="PTHR42981:SF2">
    <property type="entry name" value="PYRUVATE DEHYDROGENASE [UBIQUINONE]"/>
    <property type="match status" value="1"/>
</dbReference>
<dbReference type="Proteomes" id="UP000287394">
    <property type="component" value="Chromosome"/>
</dbReference>
<evidence type="ECO:0000256" key="1">
    <source>
        <dbReference type="ARBA" id="ARBA00007812"/>
    </source>
</evidence>
<reference evidence="4 5" key="1">
    <citation type="journal article" date="2019" name="Int. J. Syst. Evol. Microbiol.">
        <title>Capsulimonas corticalis gen. nov., sp. nov., an aerobic capsulated bacterium, of a novel bacterial order, Capsulimonadales ord. nov., of the class Armatimonadia of the phylum Armatimonadetes.</title>
        <authorList>
            <person name="Li J."/>
            <person name="Kudo C."/>
            <person name="Tonouchi A."/>
        </authorList>
    </citation>
    <scope>NUCLEOTIDE SEQUENCE [LARGE SCALE GENOMIC DNA]</scope>
    <source>
        <strain evidence="4 5">AX-7</strain>
    </source>
</reference>
<keyword evidence="5" id="KW-1185">Reference proteome</keyword>
<dbReference type="GO" id="GO:0003824">
    <property type="term" value="F:catalytic activity"/>
    <property type="evidence" value="ECO:0007669"/>
    <property type="project" value="InterPro"/>
</dbReference>
<dbReference type="PROSITE" id="PS00187">
    <property type="entry name" value="TPP_ENZYMES"/>
    <property type="match status" value="1"/>
</dbReference>
<name>A0A402CWA4_9BACT</name>
<dbReference type="PANTHER" id="PTHR42981">
    <property type="entry name" value="PYRUVATE DEHYDROGENASE [UBIQUINONE]"/>
    <property type="match status" value="1"/>
</dbReference>
<dbReference type="Pfam" id="PF02775">
    <property type="entry name" value="TPP_enzyme_C"/>
    <property type="match status" value="1"/>
</dbReference>
<proteinExistence type="inferred from homology"/>
<dbReference type="InterPro" id="IPR029061">
    <property type="entry name" value="THDP-binding"/>
</dbReference>
<dbReference type="SUPFAM" id="SSF52518">
    <property type="entry name" value="Thiamin diphosphate-binding fold (THDP-binding)"/>
    <property type="match status" value="2"/>
</dbReference>
<dbReference type="CDD" id="cd07039">
    <property type="entry name" value="TPP_PYR_POX"/>
    <property type="match status" value="1"/>
</dbReference>
<dbReference type="Pfam" id="PF00205">
    <property type="entry name" value="TPP_enzyme_M"/>
    <property type="match status" value="1"/>
</dbReference>
<dbReference type="InterPro" id="IPR011766">
    <property type="entry name" value="TPP_enzyme_TPP-bd"/>
</dbReference>
<dbReference type="Gene3D" id="3.40.50.1220">
    <property type="entry name" value="TPP-binding domain"/>
    <property type="match status" value="1"/>
</dbReference>
<comment type="similarity">
    <text evidence="1 3">Belongs to the TPP enzyme family.</text>
</comment>
<dbReference type="OrthoDB" id="4494979at2"/>
<evidence type="ECO:0000313" key="4">
    <source>
        <dbReference type="EMBL" id="BDI34061.1"/>
    </source>
</evidence>
<dbReference type="Pfam" id="PF02776">
    <property type="entry name" value="TPP_enzyme_N"/>
    <property type="match status" value="1"/>
</dbReference>
<dbReference type="InterPro" id="IPR047210">
    <property type="entry name" value="TPP_PYR_POXB-like"/>
</dbReference>
<dbReference type="SUPFAM" id="SSF52467">
    <property type="entry name" value="DHS-like NAD/FAD-binding domain"/>
    <property type="match status" value="1"/>
</dbReference>
<dbReference type="InterPro" id="IPR047212">
    <property type="entry name" value="TPP_POXB-like"/>
</dbReference>
<gene>
    <name evidence="4" type="ORF">CCAX7_61120</name>
</gene>
<accession>A0A402CWA4</accession>
<dbReference type="RefSeq" id="WP_119321612.1">
    <property type="nucleotide sequence ID" value="NZ_AP025739.1"/>
</dbReference>
<dbReference type="InterPro" id="IPR000399">
    <property type="entry name" value="TPP-bd_CS"/>
</dbReference>
<dbReference type="InterPro" id="IPR012001">
    <property type="entry name" value="Thiamin_PyroP_enz_TPP-bd_dom"/>
</dbReference>
<evidence type="ECO:0000256" key="2">
    <source>
        <dbReference type="ARBA" id="ARBA00023052"/>
    </source>
</evidence>
<dbReference type="GO" id="GO:0030976">
    <property type="term" value="F:thiamine pyrophosphate binding"/>
    <property type="evidence" value="ECO:0007669"/>
    <property type="project" value="InterPro"/>
</dbReference>
<organism evidence="4 5">
    <name type="scientific">Capsulimonas corticalis</name>
    <dbReference type="NCBI Taxonomy" id="2219043"/>
    <lineage>
        <taxon>Bacteria</taxon>
        <taxon>Bacillati</taxon>
        <taxon>Armatimonadota</taxon>
        <taxon>Armatimonadia</taxon>
        <taxon>Capsulimonadales</taxon>
        <taxon>Capsulimonadaceae</taxon>
        <taxon>Capsulimonas</taxon>
    </lineage>
</organism>
<dbReference type="KEGG" id="ccot:CCAX7_61120"/>
<keyword evidence="4" id="KW-0670">Pyruvate</keyword>
<dbReference type="CDD" id="cd02014">
    <property type="entry name" value="TPP_POX"/>
    <property type="match status" value="1"/>
</dbReference>
<keyword evidence="2 3" id="KW-0786">Thiamine pyrophosphate</keyword>
<evidence type="ECO:0000256" key="3">
    <source>
        <dbReference type="RuleBase" id="RU362132"/>
    </source>
</evidence>
<dbReference type="GO" id="GO:0000287">
    <property type="term" value="F:magnesium ion binding"/>
    <property type="evidence" value="ECO:0007669"/>
    <property type="project" value="InterPro"/>
</dbReference>
<sequence length="583" mass="63015">MAETVSDVFIETIMGWGVDTIFGIPGDGVNGVIEALRTRQDKIKFVQVRHEEAAAFMACAYAKYTGKLGCCLATSGPGAIHLLNGLYDAKCDQAPVLAILGQTFSDLKGSHFQQDVNLARLFDDVSVYVQELANPNQIEMLANEACRHSLNHRGVSAVIMPIDYQLAEPSGKYSMHKGRENTTSNWTRPVLVPAAGELQKAATILNAAKKPVMLVGQGALGAGDEVIALAEKLGSPVVKALLGKAVIPDDSPYTTCGLGLLGTAPSEDVMKECDAILFVGTSFPYMEFLPKHDKCPGVQIDDMPDRIGLRYPVEVGLVGDAKATLAALTELIDRKDERPLLESAQKGMKDWWELMEQRAMRDRTPIVPQRVAWELGKLAADNAIVSGDSGTNTTWVARQFKIRKDQKFSCSGTLATMAPGLPYSIAAKVAFPDRQSIAFVGDGGFTMLMGEFATAVKYGLDITVVMIKNNVLGQIKWEQIVFLGVPEYAVELHDIDFAKFAEACGGVGITVRDPNDLKPALERALSCGKAALVEVYVDPNEPPMPGHVTMSQARKFGEALVKGQPQGARIALTAFRDKISELI</sequence>
<dbReference type="EMBL" id="AP025739">
    <property type="protein sequence ID" value="BDI34061.1"/>
    <property type="molecule type" value="Genomic_DNA"/>
</dbReference>
<dbReference type="Gene3D" id="3.40.50.970">
    <property type="match status" value="2"/>
</dbReference>